<dbReference type="Proteomes" id="UP000307074">
    <property type="component" value="Chromosome"/>
</dbReference>
<reference evidence="9 11" key="1">
    <citation type="submission" date="2017-09" db="EMBL/GenBank/DDBJ databases">
        <title>Genome sequence of Lactobacillus brevis D7.</title>
        <authorList>
            <person name="Kwon M.-S."/>
            <person name="Lim S.K."/>
            <person name="Choi H.-J."/>
        </authorList>
    </citation>
    <scope>NUCLEOTIDE SEQUENCE [LARGE SCALE GENOMIC DNA]</scope>
    <source>
        <strain evidence="9 11">D7</strain>
    </source>
</reference>
<evidence type="ECO:0000256" key="1">
    <source>
        <dbReference type="ARBA" id="ARBA00022512"/>
    </source>
</evidence>
<sequence>MFNWLRPLLLGVLLFGGLLLSPPLTTWAAKTSTTTLELIDDQHPPEIKGYKRGQPHEFVTGPLFTGEDADDSLKAGQTSPPGSQFLPQTNESRQLLLMMGGVLIGLTGLLLFLLARHRKE</sequence>
<feature type="transmembrane region" description="Helical" evidence="6">
    <location>
        <begin position="95"/>
        <end position="115"/>
    </location>
</feature>
<evidence type="ECO:0000256" key="3">
    <source>
        <dbReference type="ARBA" id="ARBA00022729"/>
    </source>
</evidence>
<evidence type="ECO:0000313" key="13">
    <source>
        <dbReference type="Proteomes" id="UP000676478"/>
    </source>
</evidence>
<feature type="region of interest" description="Disordered" evidence="5">
    <location>
        <begin position="66"/>
        <end position="87"/>
    </location>
</feature>
<feature type="domain" description="Gram-positive cocci surface proteins LPxTG" evidence="7">
    <location>
        <begin position="86"/>
        <end position="120"/>
    </location>
</feature>
<keyword evidence="2" id="KW-0964">Secreted</keyword>
<dbReference type="PROSITE" id="PS50847">
    <property type="entry name" value="GRAM_POS_ANCHORING"/>
    <property type="match status" value="1"/>
</dbReference>
<evidence type="ECO:0000256" key="2">
    <source>
        <dbReference type="ARBA" id="ARBA00022525"/>
    </source>
</evidence>
<reference evidence="8" key="3">
    <citation type="submission" date="2020-12" db="EMBL/GenBank/DDBJ databases">
        <authorList>
            <person name="Mcmullen J.G."/>
        </authorList>
    </citation>
    <scope>NUCLEOTIDE SEQUENCE</scope>
    <source>
        <strain evidence="8">Dm-2019-70</strain>
    </source>
</reference>
<dbReference type="EMBL" id="NVYO01000001">
    <property type="protein sequence ID" value="PBQ24405.1"/>
    <property type="molecule type" value="Genomic_DNA"/>
</dbReference>
<keyword evidence="6" id="KW-0812">Transmembrane</keyword>
<evidence type="ECO:0000313" key="9">
    <source>
        <dbReference type="EMBL" id="PBQ24405.1"/>
    </source>
</evidence>
<evidence type="ECO:0000313" key="10">
    <source>
        <dbReference type="EMBL" id="QCZ53848.1"/>
    </source>
</evidence>
<keyword evidence="4" id="KW-0572">Peptidoglycan-anchor</keyword>
<dbReference type="Proteomes" id="UP000217918">
    <property type="component" value="Unassembled WGS sequence"/>
</dbReference>
<dbReference type="EMBL" id="JAERKF010000003">
    <property type="protein sequence ID" value="MBS1009903.1"/>
    <property type="molecule type" value="Genomic_DNA"/>
</dbReference>
<feature type="compositionally biased region" description="Polar residues" evidence="5">
    <location>
        <begin position="75"/>
        <end position="87"/>
    </location>
</feature>
<dbReference type="RefSeq" id="WP_021741553.1">
    <property type="nucleotide sequence ID" value="NZ_CAKMAP010000001.1"/>
</dbReference>
<dbReference type="InterPro" id="IPR019931">
    <property type="entry name" value="LPXTG_anchor"/>
</dbReference>
<evidence type="ECO:0000259" key="7">
    <source>
        <dbReference type="PROSITE" id="PS50847"/>
    </source>
</evidence>
<reference evidence="10 12" key="2">
    <citation type="submission" date="2018-07" db="EMBL/GenBank/DDBJ databases">
        <authorList>
            <person name="Feyereisen M."/>
        </authorList>
    </citation>
    <scope>NUCLEOTIDE SEQUENCE [LARGE SCALE GENOMIC DNA]</scope>
    <source>
        <strain evidence="10 12">UCCLBBS449</strain>
    </source>
</reference>
<protein>
    <submittedName>
        <fullName evidence="10">Cell surface protein</fullName>
    </submittedName>
    <submittedName>
        <fullName evidence="8">LPXTG cell wall anchor domain-containing protein</fullName>
    </submittedName>
</protein>
<dbReference type="NCBIfam" id="TIGR01167">
    <property type="entry name" value="LPXTG_anchor"/>
    <property type="match status" value="1"/>
</dbReference>
<evidence type="ECO:0000313" key="12">
    <source>
        <dbReference type="Proteomes" id="UP000307074"/>
    </source>
</evidence>
<proteinExistence type="predicted"/>
<evidence type="ECO:0000256" key="5">
    <source>
        <dbReference type="SAM" id="MobiDB-lite"/>
    </source>
</evidence>
<keyword evidence="6" id="KW-0472">Membrane</keyword>
<keyword evidence="1" id="KW-0134">Cell wall</keyword>
<keyword evidence="3" id="KW-0732">Signal</keyword>
<evidence type="ECO:0000313" key="11">
    <source>
        <dbReference type="Proteomes" id="UP000217918"/>
    </source>
</evidence>
<accession>A0A1X0XV10</accession>
<dbReference type="AlphaFoldDB" id="A0A1X0XV10"/>
<name>A0A1X0XV10_LEVBR</name>
<evidence type="ECO:0000313" key="8">
    <source>
        <dbReference type="EMBL" id="MBS1009903.1"/>
    </source>
</evidence>
<evidence type="ECO:0000256" key="4">
    <source>
        <dbReference type="ARBA" id="ARBA00023088"/>
    </source>
</evidence>
<reference evidence="8" key="4">
    <citation type="submission" date="2022-09" db="EMBL/GenBank/DDBJ databases">
        <title>Genome-inferred correspondence between phylogeny and metabolic traits in the wild Drosophila gut microbiome.</title>
        <authorList>
            <person name="Bueno E."/>
            <person name="Blow F."/>
            <person name="Douglas A.E."/>
        </authorList>
    </citation>
    <scope>NUCLEOTIDE SEQUENCE</scope>
    <source>
        <strain evidence="8">Dm-2019-70</strain>
    </source>
</reference>
<keyword evidence="6" id="KW-1133">Transmembrane helix</keyword>
<evidence type="ECO:0000256" key="6">
    <source>
        <dbReference type="SAM" id="Phobius"/>
    </source>
</evidence>
<dbReference type="GeneID" id="99991574"/>
<dbReference type="Proteomes" id="UP000676478">
    <property type="component" value="Unassembled WGS sequence"/>
</dbReference>
<organism evidence="8 13">
    <name type="scientific">Levilactobacillus brevis</name>
    <name type="common">Lactobacillus brevis</name>
    <dbReference type="NCBI Taxonomy" id="1580"/>
    <lineage>
        <taxon>Bacteria</taxon>
        <taxon>Bacillati</taxon>
        <taxon>Bacillota</taxon>
        <taxon>Bacilli</taxon>
        <taxon>Lactobacillales</taxon>
        <taxon>Lactobacillaceae</taxon>
        <taxon>Levilactobacillus</taxon>
    </lineage>
</organism>
<dbReference type="EMBL" id="CP031198">
    <property type="protein sequence ID" value="QCZ53848.1"/>
    <property type="molecule type" value="Genomic_DNA"/>
</dbReference>
<gene>
    <name evidence="9" type="ORF">CNR29_10435</name>
    <name evidence="8" type="ORF">JK167_03515</name>
    <name evidence="10" type="ORF">UCCLBBS449_1920</name>
</gene>